<feature type="region of interest" description="Disordered" evidence="1">
    <location>
        <begin position="20"/>
        <end position="44"/>
    </location>
</feature>
<name>A0A8B8R7B1_CAMFR</name>
<feature type="region of interest" description="Disordered" evidence="1">
    <location>
        <begin position="196"/>
        <end position="246"/>
    </location>
</feature>
<accession>A0A8B8R7B1</accession>
<evidence type="ECO:0000313" key="3">
    <source>
        <dbReference type="RefSeq" id="XP_032312939.1"/>
    </source>
</evidence>
<dbReference type="RefSeq" id="XP_032312939.1">
    <property type="nucleotide sequence ID" value="XM_032457048.1"/>
</dbReference>
<dbReference type="AlphaFoldDB" id="A0A8B8R7B1"/>
<dbReference type="GeneID" id="116656759"/>
<keyword evidence="2" id="KW-1185">Reference proteome</keyword>
<dbReference type="KEGG" id="cfr:116656759"/>
<protein>
    <submittedName>
        <fullName evidence="3">Uncharacterized protein LOC116656759 isoform X1</fullName>
    </submittedName>
</protein>
<evidence type="ECO:0000256" key="1">
    <source>
        <dbReference type="SAM" id="MobiDB-lite"/>
    </source>
</evidence>
<evidence type="ECO:0000313" key="2">
    <source>
        <dbReference type="Proteomes" id="UP000694856"/>
    </source>
</evidence>
<proteinExistence type="predicted"/>
<dbReference type="Proteomes" id="UP000694856">
    <property type="component" value="Chromosome 16"/>
</dbReference>
<gene>
    <name evidence="3" type="primary">LOC116656759</name>
</gene>
<sequence>MPQPSPLSARPQTSLLAAEETRHAQSFPARRLAKGRSQVPEPRCAGVAGAAPRLVAMAKGLGPNGPPSRAPGCSQRGPGPPDSDGKGLLRHPNLLAKGGRGAWAHTRTGCPLYQDAPGALRFALFIFSLEGGGHPLLLAHSDSQQPQGAHLESTAQLIAALPAGVTSGNSNSPSSSPSSLPVWEVMFHKGFPAVRSGPANREAAAGDAATRGRGPGAGEAGPGAAPTSSTVAARRQGCPGVPSPAGARRIGKWGSPRLLYPLNLFSTVPQLLQCSVQPLWVASGTKRSHPLPKSLEGVAIITMDATLYSYRSSHIKKCG</sequence>
<organism evidence="2 3">
    <name type="scientific">Camelus ferus</name>
    <name type="common">Wild bactrian camel</name>
    <name type="synonym">Camelus bactrianus ferus</name>
    <dbReference type="NCBI Taxonomy" id="419612"/>
    <lineage>
        <taxon>Eukaryota</taxon>
        <taxon>Metazoa</taxon>
        <taxon>Chordata</taxon>
        <taxon>Craniata</taxon>
        <taxon>Vertebrata</taxon>
        <taxon>Euteleostomi</taxon>
        <taxon>Mammalia</taxon>
        <taxon>Eutheria</taxon>
        <taxon>Laurasiatheria</taxon>
        <taxon>Artiodactyla</taxon>
        <taxon>Tylopoda</taxon>
        <taxon>Camelidae</taxon>
        <taxon>Camelus</taxon>
    </lineage>
</organism>
<reference evidence="3" key="1">
    <citation type="submission" date="2025-08" db="UniProtKB">
        <authorList>
            <consortium name="RefSeq"/>
        </authorList>
    </citation>
    <scope>IDENTIFICATION</scope>
    <source>
        <tissue evidence="3">Ear skin</tissue>
    </source>
</reference>
<feature type="region of interest" description="Disordered" evidence="1">
    <location>
        <begin position="57"/>
        <end position="91"/>
    </location>
</feature>
<feature type="compositionally biased region" description="Low complexity" evidence="1">
    <location>
        <begin position="197"/>
        <end position="212"/>
    </location>
</feature>